<dbReference type="EMBL" id="BAAAQR010000005">
    <property type="protein sequence ID" value="GAA2145293.1"/>
    <property type="molecule type" value="Genomic_DNA"/>
</dbReference>
<proteinExistence type="predicted"/>
<dbReference type="RefSeq" id="WP_344150872.1">
    <property type="nucleotide sequence ID" value="NZ_BAAAQR010000005.1"/>
</dbReference>
<dbReference type="InterPro" id="IPR014710">
    <property type="entry name" value="RmlC-like_jellyroll"/>
</dbReference>
<sequence length="155" mass="17183">MRSLQDLLAEHPFFAGLDESTVSMLVGCSTNVHYRAGEYLFHEGEPADRLFVVRRGRVALDVHVPGQAEMVVETVEEGGVVGWSWLVPPYRWFFDARAVQEVSAVAVDATCLRAKCDEDPALGYALMQRVAGVMYHRLQSARVRLLDLYGAGRAG</sequence>
<evidence type="ECO:0000313" key="2">
    <source>
        <dbReference type="EMBL" id="GAA2145293.1"/>
    </source>
</evidence>
<dbReference type="Gene3D" id="2.60.120.10">
    <property type="entry name" value="Jelly Rolls"/>
    <property type="match status" value="1"/>
</dbReference>
<dbReference type="InterPro" id="IPR018490">
    <property type="entry name" value="cNMP-bd_dom_sf"/>
</dbReference>
<name>A0ABP5LCX4_9ACTN</name>
<dbReference type="PROSITE" id="PS50042">
    <property type="entry name" value="CNMP_BINDING_3"/>
    <property type="match status" value="1"/>
</dbReference>
<keyword evidence="3" id="KW-1185">Reference proteome</keyword>
<dbReference type="InterPro" id="IPR000595">
    <property type="entry name" value="cNMP-bd_dom"/>
</dbReference>
<dbReference type="SMART" id="SM00100">
    <property type="entry name" value="cNMP"/>
    <property type="match status" value="1"/>
</dbReference>
<dbReference type="Proteomes" id="UP001501771">
    <property type="component" value="Unassembled WGS sequence"/>
</dbReference>
<organism evidence="2 3">
    <name type="scientific">Nocardioides koreensis</name>
    <dbReference type="NCBI Taxonomy" id="433651"/>
    <lineage>
        <taxon>Bacteria</taxon>
        <taxon>Bacillati</taxon>
        <taxon>Actinomycetota</taxon>
        <taxon>Actinomycetes</taxon>
        <taxon>Propionibacteriales</taxon>
        <taxon>Nocardioidaceae</taxon>
        <taxon>Nocardioides</taxon>
    </lineage>
</organism>
<evidence type="ECO:0000313" key="3">
    <source>
        <dbReference type="Proteomes" id="UP001501771"/>
    </source>
</evidence>
<dbReference type="Pfam" id="PF00027">
    <property type="entry name" value="cNMP_binding"/>
    <property type="match status" value="1"/>
</dbReference>
<comment type="caution">
    <text evidence="2">The sequence shown here is derived from an EMBL/GenBank/DDBJ whole genome shotgun (WGS) entry which is preliminary data.</text>
</comment>
<reference evidence="3" key="1">
    <citation type="journal article" date="2019" name="Int. J. Syst. Evol. Microbiol.">
        <title>The Global Catalogue of Microorganisms (GCM) 10K type strain sequencing project: providing services to taxonomists for standard genome sequencing and annotation.</title>
        <authorList>
            <consortium name="The Broad Institute Genomics Platform"/>
            <consortium name="The Broad Institute Genome Sequencing Center for Infectious Disease"/>
            <person name="Wu L."/>
            <person name="Ma J."/>
        </authorList>
    </citation>
    <scope>NUCLEOTIDE SEQUENCE [LARGE SCALE GENOMIC DNA]</scope>
    <source>
        <strain evidence="3">JCM 16022</strain>
    </source>
</reference>
<dbReference type="SUPFAM" id="SSF51206">
    <property type="entry name" value="cAMP-binding domain-like"/>
    <property type="match status" value="1"/>
</dbReference>
<accession>A0ABP5LCX4</accession>
<dbReference type="CDD" id="cd00038">
    <property type="entry name" value="CAP_ED"/>
    <property type="match status" value="1"/>
</dbReference>
<gene>
    <name evidence="2" type="ORF">GCM10009844_19820</name>
</gene>
<evidence type="ECO:0000259" key="1">
    <source>
        <dbReference type="PROSITE" id="PS50042"/>
    </source>
</evidence>
<protein>
    <submittedName>
        <fullName evidence="2">Cyclic nucleotide-binding domain-containing protein</fullName>
    </submittedName>
</protein>
<feature type="domain" description="Cyclic nucleotide-binding" evidence="1">
    <location>
        <begin position="13"/>
        <end position="82"/>
    </location>
</feature>